<dbReference type="InterPro" id="IPR027417">
    <property type="entry name" value="P-loop_NTPase"/>
</dbReference>
<dbReference type="SUPFAM" id="SSF46689">
    <property type="entry name" value="Homeodomain-like"/>
    <property type="match status" value="1"/>
</dbReference>
<dbReference type="Proteomes" id="UP000013520">
    <property type="component" value="Chromosome"/>
</dbReference>
<keyword evidence="5" id="KW-0175">Coiled coil</keyword>
<dbReference type="SUPFAM" id="SSF55785">
    <property type="entry name" value="PYP-like sensor domain (PAS domain)"/>
    <property type="match status" value="2"/>
</dbReference>
<dbReference type="InterPro" id="IPR025944">
    <property type="entry name" value="Sigma_54_int_dom_CS"/>
</dbReference>
<dbReference type="GO" id="GO:0043565">
    <property type="term" value="F:sequence-specific DNA binding"/>
    <property type="evidence" value="ECO:0007669"/>
    <property type="project" value="InterPro"/>
</dbReference>
<dbReference type="AlphaFoldDB" id="R4KN69"/>
<accession>R4KN69</accession>
<evidence type="ECO:0000259" key="6">
    <source>
        <dbReference type="PROSITE" id="PS50045"/>
    </source>
</evidence>
<dbReference type="PANTHER" id="PTHR32071">
    <property type="entry name" value="TRANSCRIPTIONAL REGULATORY PROTEIN"/>
    <property type="match status" value="1"/>
</dbReference>
<dbReference type="PROSITE" id="PS00688">
    <property type="entry name" value="SIGMA54_INTERACT_3"/>
    <property type="match status" value="1"/>
</dbReference>
<dbReference type="PRINTS" id="PR01590">
    <property type="entry name" value="HTHFIS"/>
</dbReference>
<keyword evidence="9" id="KW-1185">Reference proteome</keyword>
<dbReference type="InterPro" id="IPR013767">
    <property type="entry name" value="PAS_fold"/>
</dbReference>
<feature type="domain" description="Sigma-54 factor interaction" evidence="6">
    <location>
        <begin position="273"/>
        <end position="503"/>
    </location>
</feature>
<dbReference type="EMBL" id="CP003273">
    <property type="protein sequence ID" value="AGL01066.1"/>
    <property type="molecule type" value="Genomic_DNA"/>
</dbReference>
<dbReference type="Gene3D" id="3.30.450.20">
    <property type="entry name" value="PAS domain"/>
    <property type="match status" value="2"/>
</dbReference>
<organism evidence="8 9">
    <name type="scientific">Desulfoscipio gibsoniae DSM 7213</name>
    <dbReference type="NCBI Taxonomy" id="767817"/>
    <lineage>
        <taxon>Bacteria</taxon>
        <taxon>Bacillati</taxon>
        <taxon>Bacillota</taxon>
        <taxon>Clostridia</taxon>
        <taxon>Eubacteriales</taxon>
        <taxon>Desulfallaceae</taxon>
        <taxon>Desulfoscipio</taxon>
    </lineage>
</organism>
<dbReference type="InterPro" id="IPR009057">
    <property type="entry name" value="Homeodomain-like_sf"/>
</dbReference>
<dbReference type="PROSITE" id="PS50045">
    <property type="entry name" value="SIGMA54_INTERACT_4"/>
    <property type="match status" value="1"/>
</dbReference>
<keyword evidence="2" id="KW-0067">ATP-binding</keyword>
<keyword evidence="4" id="KW-0804">Transcription</keyword>
<feature type="domain" description="PAS" evidence="7">
    <location>
        <begin position="132"/>
        <end position="176"/>
    </location>
</feature>
<dbReference type="Gene3D" id="3.40.50.300">
    <property type="entry name" value="P-loop containing nucleotide triphosphate hydrolases"/>
    <property type="match status" value="1"/>
</dbReference>
<dbReference type="PROSITE" id="PS50112">
    <property type="entry name" value="PAS"/>
    <property type="match status" value="2"/>
</dbReference>
<name>R4KN69_9FIRM</name>
<feature type="coiled-coil region" evidence="5">
    <location>
        <begin position="115"/>
        <end position="142"/>
    </location>
</feature>
<reference evidence="8 9" key="1">
    <citation type="submission" date="2012-01" db="EMBL/GenBank/DDBJ databases">
        <title>Complete sequence of Desulfotomaculum gibsoniae DSM 7213.</title>
        <authorList>
            <consortium name="US DOE Joint Genome Institute"/>
            <person name="Lucas S."/>
            <person name="Han J."/>
            <person name="Lapidus A."/>
            <person name="Cheng J.-F."/>
            <person name="Goodwin L."/>
            <person name="Pitluck S."/>
            <person name="Peters L."/>
            <person name="Ovchinnikova G."/>
            <person name="Teshima H."/>
            <person name="Detter J.C."/>
            <person name="Han C."/>
            <person name="Tapia R."/>
            <person name="Land M."/>
            <person name="Hauser L."/>
            <person name="Kyrpides N."/>
            <person name="Ivanova N."/>
            <person name="Pagani I."/>
            <person name="Parshina S."/>
            <person name="Plugge C."/>
            <person name="Muyzer G."/>
            <person name="Kuever J."/>
            <person name="Ivanova A."/>
            <person name="Nazina T."/>
            <person name="Klenk H.-P."/>
            <person name="Brambilla E."/>
            <person name="Spring S."/>
            <person name="Stams A.F."/>
            <person name="Woyke T."/>
        </authorList>
    </citation>
    <scope>NUCLEOTIDE SEQUENCE [LARGE SCALE GENOMIC DNA]</scope>
    <source>
        <strain evidence="8 9">DSM 7213</strain>
    </source>
</reference>
<dbReference type="Pfam" id="PF00158">
    <property type="entry name" value="Sigma54_activat"/>
    <property type="match status" value="1"/>
</dbReference>
<evidence type="ECO:0000313" key="8">
    <source>
        <dbReference type="EMBL" id="AGL01066.1"/>
    </source>
</evidence>
<dbReference type="GO" id="GO:0005524">
    <property type="term" value="F:ATP binding"/>
    <property type="evidence" value="ECO:0007669"/>
    <property type="project" value="UniProtKB-KW"/>
</dbReference>
<evidence type="ECO:0000256" key="4">
    <source>
        <dbReference type="ARBA" id="ARBA00023163"/>
    </source>
</evidence>
<evidence type="ECO:0000256" key="2">
    <source>
        <dbReference type="ARBA" id="ARBA00022840"/>
    </source>
</evidence>
<dbReference type="PROSITE" id="PS00675">
    <property type="entry name" value="SIGMA54_INTERACT_1"/>
    <property type="match status" value="1"/>
</dbReference>
<dbReference type="NCBIfam" id="TIGR00229">
    <property type="entry name" value="sensory_box"/>
    <property type="match status" value="2"/>
</dbReference>
<dbReference type="InterPro" id="IPR002197">
    <property type="entry name" value="HTH_Fis"/>
</dbReference>
<dbReference type="OrthoDB" id="9765164at2"/>
<dbReference type="InterPro" id="IPR000014">
    <property type="entry name" value="PAS"/>
</dbReference>
<evidence type="ECO:0000256" key="3">
    <source>
        <dbReference type="ARBA" id="ARBA00023015"/>
    </source>
</evidence>
<dbReference type="Gene3D" id="1.10.8.60">
    <property type="match status" value="1"/>
</dbReference>
<dbReference type="PANTHER" id="PTHR32071:SF57">
    <property type="entry name" value="C4-DICARBOXYLATE TRANSPORT TRANSCRIPTIONAL REGULATORY PROTEIN DCTD"/>
    <property type="match status" value="1"/>
</dbReference>
<dbReference type="Pfam" id="PF13188">
    <property type="entry name" value="PAS_8"/>
    <property type="match status" value="1"/>
</dbReference>
<dbReference type="CDD" id="cd00009">
    <property type="entry name" value="AAA"/>
    <property type="match status" value="1"/>
</dbReference>
<keyword evidence="1" id="KW-0547">Nucleotide-binding</keyword>
<keyword evidence="3" id="KW-0805">Transcription regulation</keyword>
<dbReference type="eggNOG" id="COG3829">
    <property type="taxonomic scope" value="Bacteria"/>
</dbReference>
<dbReference type="STRING" id="767817.Desgi_1586"/>
<dbReference type="GO" id="GO:0006355">
    <property type="term" value="P:regulation of DNA-templated transcription"/>
    <property type="evidence" value="ECO:0007669"/>
    <property type="project" value="InterPro"/>
</dbReference>
<dbReference type="FunFam" id="3.40.50.300:FF:000006">
    <property type="entry name" value="DNA-binding transcriptional regulator NtrC"/>
    <property type="match status" value="1"/>
</dbReference>
<dbReference type="InterPro" id="IPR003593">
    <property type="entry name" value="AAA+_ATPase"/>
</dbReference>
<dbReference type="SMART" id="SM00091">
    <property type="entry name" value="PAS"/>
    <property type="match status" value="2"/>
</dbReference>
<dbReference type="KEGG" id="dgi:Desgi_1586"/>
<dbReference type="Gene3D" id="1.10.10.60">
    <property type="entry name" value="Homeodomain-like"/>
    <property type="match status" value="1"/>
</dbReference>
<dbReference type="InterPro" id="IPR058031">
    <property type="entry name" value="AAA_lid_NorR"/>
</dbReference>
<dbReference type="Pfam" id="PF02954">
    <property type="entry name" value="HTH_8"/>
    <property type="match status" value="1"/>
</dbReference>
<feature type="domain" description="PAS" evidence="7">
    <location>
        <begin position="15"/>
        <end position="64"/>
    </location>
</feature>
<dbReference type="InterPro" id="IPR025662">
    <property type="entry name" value="Sigma_54_int_dom_ATP-bd_1"/>
</dbReference>
<dbReference type="RefSeq" id="WP_006523927.1">
    <property type="nucleotide sequence ID" value="NC_021184.1"/>
</dbReference>
<evidence type="ECO:0000256" key="1">
    <source>
        <dbReference type="ARBA" id="ARBA00022741"/>
    </source>
</evidence>
<evidence type="ECO:0000313" key="9">
    <source>
        <dbReference type="Proteomes" id="UP000013520"/>
    </source>
</evidence>
<dbReference type="InterPro" id="IPR035965">
    <property type="entry name" value="PAS-like_dom_sf"/>
</dbReference>
<gene>
    <name evidence="8" type="ORF">Desgi_1586</name>
</gene>
<evidence type="ECO:0000256" key="5">
    <source>
        <dbReference type="SAM" id="Coils"/>
    </source>
</evidence>
<dbReference type="Pfam" id="PF25601">
    <property type="entry name" value="AAA_lid_14"/>
    <property type="match status" value="1"/>
</dbReference>
<dbReference type="SUPFAM" id="SSF52540">
    <property type="entry name" value="P-loop containing nucleoside triphosphate hydrolases"/>
    <property type="match status" value="1"/>
</dbReference>
<evidence type="ECO:0000259" key="7">
    <source>
        <dbReference type="PROSITE" id="PS50112"/>
    </source>
</evidence>
<proteinExistence type="predicted"/>
<dbReference type="InterPro" id="IPR002078">
    <property type="entry name" value="Sigma_54_int"/>
</dbReference>
<dbReference type="Pfam" id="PF00989">
    <property type="entry name" value="PAS"/>
    <property type="match status" value="1"/>
</dbReference>
<dbReference type="HOGENOM" id="CLU_000445_8_1_9"/>
<dbReference type="SMART" id="SM00382">
    <property type="entry name" value="AAA"/>
    <property type="match status" value="1"/>
</dbReference>
<sequence length="580" mass="65344">MGIAKLKLKNVILDLENIIDSSSNAVLAVDRGGVIVYCNRQVEKFLGLPTRLIKGRSVEKFFPDTGLLEVMLDGKPQLGCKLMLNDVTYLSNRNPIIIDGKIMGAVAVFQDVTEIQNVIDALTTKNENVRELQETLANVLELSSDGIIAIDKNYIITMVNQSFASFFNQKAEDMVGLHVKKVYKDKPIFAQAMETGETEYGYVTTLNGKEIIANRKPIKKGNQIIGALGTVAFKNISDLYALSKKIQKLRSQRDYYRDELGRTQRTRFTSDQIIGQSPAFIALKETIKRVAQSHSTVLLRGESGTGKELFAHAIYTESGRYRGPFVRVNCAAIPESLLESELFGYREGAFTGAKRGGHVGKFELADKGVIFLDEIGDMPLMMQAKLLRVLQEKEIERLGDTKPRKVDVRVIAATNRNLEEMIVNGEFREDLYYRVNVVTLNIPPLRRRVEDIELLLDYFIERFNDVFGLQVTGAENEVIQTLKNYRWPGNVRELENVVERAFNVIDGNIIRKEHLPLYLHNNQKYKGTIREGGLAKLVEDVEREAIINALEACGGNKNRTAAMLGISRAGLYKKLNRYKI</sequence>
<protein>
    <submittedName>
        <fullName evidence="8">PAS domain S-box</fullName>
    </submittedName>
</protein>